<dbReference type="InterPro" id="IPR036390">
    <property type="entry name" value="WH_DNA-bd_sf"/>
</dbReference>
<dbReference type="SUPFAM" id="SSF53850">
    <property type="entry name" value="Periplasmic binding protein-like II"/>
    <property type="match status" value="1"/>
</dbReference>
<evidence type="ECO:0000259" key="5">
    <source>
        <dbReference type="PROSITE" id="PS50931"/>
    </source>
</evidence>
<dbReference type="GO" id="GO:0003700">
    <property type="term" value="F:DNA-binding transcription factor activity"/>
    <property type="evidence" value="ECO:0007669"/>
    <property type="project" value="InterPro"/>
</dbReference>
<dbReference type="SUPFAM" id="SSF46785">
    <property type="entry name" value="Winged helix' DNA-binding domain"/>
    <property type="match status" value="1"/>
</dbReference>
<dbReference type="InterPro" id="IPR005119">
    <property type="entry name" value="LysR_subst-bd"/>
</dbReference>
<dbReference type="GO" id="GO:0003677">
    <property type="term" value="F:DNA binding"/>
    <property type="evidence" value="ECO:0007669"/>
    <property type="project" value="UniProtKB-KW"/>
</dbReference>
<accession>A0A1I0U727</accession>
<keyword evidence="2" id="KW-0805">Transcription regulation</keyword>
<evidence type="ECO:0000313" key="6">
    <source>
        <dbReference type="EMBL" id="SFA59683.1"/>
    </source>
</evidence>
<evidence type="ECO:0000256" key="4">
    <source>
        <dbReference type="ARBA" id="ARBA00023163"/>
    </source>
</evidence>
<dbReference type="Pfam" id="PF03466">
    <property type="entry name" value="LysR_substrate"/>
    <property type="match status" value="1"/>
</dbReference>
<dbReference type="GO" id="GO:0032993">
    <property type="term" value="C:protein-DNA complex"/>
    <property type="evidence" value="ECO:0007669"/>
    <property type="project" value="TreeGrafter"/>
</dbReference>
<sequence>MRRRRSNITESAELRSAILGVRVPMVALVQALAVAEYLSFHRAAQALGTSQSSVSSRIKALEEDLGVVLFDRNTRGVRVTEAGRRFVDHVEDAMGILDRAIKTAGMQACGKDSMLRIGIHALTPGCFLDRLLERFHTKNPGVQLHITEGTARDGQNMVRESRLDVAFMACTHQIPDLNSRVIWRDRLMVALPVKHPLAAQSDVEWQQLASETFLVRHGGTGPQVHDLIVLRSAGKWPTPTIRRVDTGRSALLSVIASGHGVSLFVEETAAACTPNLIFLPVVDEPEAIPFSAIWSPHNRDPALLNLLTLATQMGRTKPKFDSR</sequence>
<name>A0A1I0U727_9RHOB</name>
<dbReference type="PROSITE" id="PS50931">
    <property type="entry name" value="HTH_LYSR"/>
    <property type="match status" value="1"/>
</dbReference>
<dbReference type="EMBL" id="FOJO01000025">
    <property type="protein sequence ID" value="SFA59683.1"/>
    <property type="molecule type" value="Genomic_DNA"/>
</dbReference>
<dbReference type="AlphaFoldDB" id="A0A1I0U727"/>
<proteinExistence type="inferred from homology"/>
<feature type="domain" description="HTH lysR-type" evidence="5">
    <location>
        <begin position="32"/>
        <end position="80"/>
    </location>
</feature>
<keyword evidence="3 6" id="KW-0238">DNA-binding</keyword>
<evidence type="ECO:0000256" key="1">
    <source>
        <dbReference type="ARBA" id="ARBA00009437"/>
    </source>
</evidence>
<dbReference type="PANTHER" id="PTHR30346:SF0">
    <property type="entry name" value="HCA OPERON TRANSCRIPTIONAL ACTIVATOR HCAR"/>
    <property type="match status" value="1"/>
</dbReference>
<dbReference type="PANTHER" id="PTHR30346">
    <property type="entry name" value="TRANSCRIPTIONAL DUAL REGULATOR HCAR-RELATED"/>
    <property type="match status" value="1"/>
</dbReference>
<protein>
    <submittedName>
        <fullName evidence="6">DNA-binding transcriptional regulator, LysR family</fullName>
    </submittedName>
</protein>
<dbReference type="FunFam" id="1.10.10.10:FF:000001">
    <property type="entry name" value="LysR family transcriptional regulator"/>
    <property type="match status" value="1"/>
</dbReference>
<dbReference type="InterPro" id="IPR036388">
    <property type="entry name" value="WH-like_DNA-bd_sf"/>
</dbReference>
<dbReference type="PRINTS" id="PR00039">
    <property type="entry name" value="HTHLYSR"/>
</dbReference>
<dbReference type="Gene3D" id="1.10.10.10">
    <property type="entry name" value="Winged helix-like DNA-binding domain superfamily/Winged helix DNA-binding domain"/>
    <property type="match status" value="1"/>
</dbReference>
<dbReference type="Gene3D" id="3.40.190.10">
    <property type="entry name" value="Periplasmic binding protein-like II"/>
    <property type="match status" value="2"/>
</dbReference>
<keyword evidence="4" id="KW-0804">Transcription</keyword>
<dbReference type="InterPro" id="IPR000847">
    <property type="entry name" value="LysR_HTH_N"/>
</dbReference>
<gene>
    <name evidence="6" type="ORF">SAMN04487972_1253</name>
</gene>
<dbReference type="Pfam" id="PF00126">
    <property type="entry name" value="HTH_1"/>
    <property type="match status" value="1"/>
</dbReference>
<reference evidence="6 7" key="1">
    <citation type="submission" date="2016-10" db="EMBL/GenBank/DDBJ databases">
        <authorList>
            <person name="de Groot N.N."/>
        </authorList>
    </citation>
    <scope>NUCLEOTIDE SEQUENCE [LARGE SCALE GENOMIC DNA]</scope>
    <source>
        <strain evidence="6 7">CGMCC 1.6117</strain>
    </source>
</reference>
<evidence type="ECO:0000313" key="7">
    <source>
        <dbReference type="Proteomes" id="UP000182312"/>
    </source>
</evidence>
<dbReference type="Proteomes" id="UP000182312">
    <property type="component" value="Unassembled WGS sequence"/>
</dbReference>
<comment type="similarity">
    <text evidence="1">Belongs to the LysR transcriptional regulatory family.</text>
</comment>
<organism evidence="6 7">
    <name type="scientific">Paracoccus halophilus</name>
    <dbReference type="NCBI Taxonomy" id="376733"/>
    <lineage>
        <taxon>Bacteria</taxon>
        <taxon>Pseudomonadati</taxon>
        <taxon>Pseudomonadota</taxon>
        <taxon>Alphaproteobacteria</taxon>
        <taxon>Rhodobacterales</taxon>
        <taxon>Paracoccaceae</taxon>
        <taxon>Paracoccus</taxon>
    </lineage>
</organism>
<evidence type="ECO:0000256" key="3">
    <source>
        <dbReference type="ARBA" id="ARBA00023125"/>
    </source>
</evidence>
<evidence type="ECO:0000256" key="2">
    <source>
        <dbReference type="ARBA" id="ARBA00023015"/>
    </source>
</evidence>
<dbReference type="CDD" id="cd08414">
    <property type="entry name" value="PBP2_LTTR_aromatics_like"/>
    <property type="match status" value="1"/>
</dbReference>